<evidence type="ECO:0000313" key="7">
    <source>
        <dbReference type="Proteomes" id="UP001346149"/>
    </source>
</evidence>
<dbReference type="EMBL" id="JAXQNO010000016">
    <property type="protein sequence ID" value="KAK4781521.1"/>
    <property type="molecule type" value="Genomic_DNA"/>
</dbReference>
<keyword evidence="7" id="KW-1185">Reference proteome</keyword>
<dbReference type="InterPro" id="IPR011009">
    <property type="entry name" value="Kinase-like_dom_sf"/>
</dbReference>
<keyword evidence="4" id="KW-0067">ATP-binding</keyword>
<dbReference type="Gene3D" id="1.10.510.10">
    <property type="entry name" value="Transferase(Phosphotransferase) domain 1"/>
    <property type="match status" value="2"/>
</dbReference>
<keyword evidence="5" id="KW-0472">Membrane</keyword>
<evidence type="ECO:0000256" key="4">
    <source>
        <dbReference type="ARBA" id="ARBA00022840"/>
    </source>
</evidence>
<sequence length="189" mass="20909">MSMCCSSIVPGSPAGGIIARVALAAFAFIFFCAISAYRVFKRMEKSKQENFYFRQISIGADLMGLNFKDIKSSNVLPYENFSPKIADFGLARCFETNLSHFSSRIAWTFLSEAVDASLEGDCPREEATHVLKIGLLCTQASAGDRPTMHQVLEMLMYSSSKIPEPNQPPFLNARAMDLQSTSRSHSTNN</sequence>
<organism evidence="6 7">
    <name type="scientific">Trapa natans</name>
    <name type="common">Water chestnut</name>
    <dbReference type="NCBI Taxonomy" id="22666"/>
    <lineage>
        <taxon>Eukaryota</taxon>
        <taxon>Viridiplantae</taxon>
        <taxon>Streptophyta</taxon>
        <taxon>Embryophyta</taxon>
        <taxon>Tracheophyta</taxon>
        <taxon>Spermatophyta</taxon>
        <taxon>Magnoliopsida</taxon>
        <taxon>eudicotyledons</taxon>
        <taxon>Gunneridae</taxon>
        <taxon>Pentapetalae</taxon>
        <taxon>rosids</taxon>
        <taxon>malvids</taxon>
        <taxon>Myrtales</taxon>
        <taxon>Lythraceae</taxon>
        <taxon>Trapa</taxon>
    </lineage>
</organism>
<keyword evidence="3" id="KW-0418">Kinase</keyword>
<evidence type="ECO:0000256" key="3">
    <source>
        <dbReference type="ARBA" id="ARBA00022777"/>
    </source>
</evidence>
<name>A0AAN7LIU5_TRANT</name>
<keyword evidence="1" id="KW-0808">Transferase</keyword>
<feature type="transmembrane region" description="Helical" evidence="5">
    <location>
        <begin position="17"/>
        <end position="40"/>
    </location>
</feature>
<evidence type="ECO:0000256" key="5">
    <source>
        <dbReference type="SAM" id="Phobius"/>
    </source>
</evidence>
<dbReference type="SUPFAM" id="SSF56112">
    <property type="entry name" value="Protein kinase-like (PK-like)"/>
    <property type="match status" value="1"/>
</dbReference>
<gene>
    <name evidence="6" type="ORF">SAY86_015623</name>
</gene>
<dbReference type="InterPro" id="IPR052059">
    <property type="entry name" value="CR_Ser/Thr_kinase"/>
</dbReference>
<comment type="caution">
    <text evidence="6">The sequence shown here is derived from an EMBL/GenBank/DDBJ whole genome shotgun (WGS) entry which is preliminary data.</text>
</comment>
<keyword evidence="5" id="KW-1133">Transmembrane helix</keyword>
<dbReference type="GO" id="GO:0016301">
    <property type="term" value="F:kinase activity"/>
    <property type="evidence" value="ECO:0007669"/>
    <property type="project" value="UniProtKB-KW"/>
</dbReference>
<keyword evidence="2" id="KW-0547">Nucleotide-binding</keyword>
<evidence type="ECO:0000256" key="1">
    <source>
        <dbReference type="ARBA" id="ARBA00022679"/>
    </source>
</evidence>
<dbReference type="AlphaFoldDB" id="A0AAN7LIU5"/>
<dbReference type="Proteomes" id="UP001346149">
    <property type="component" value="Unassembled WGS sequence"/>
</dbReference>
<evidence type="ECO:0000313" key="6">
    <source>
        <dbReference type="EMBL" id="KAK4781521.1"/>
    </source>
</evidence>
<accession>A0AAN7LIU5</accession>
<protein>
    <submittedName>
        <fullName evidence="6">Uncharacterized protein</fullName>
    </submittedName>
</protein>
<proteinExistence type="predicted"/>
<reference evidence="6 7" key="1">
    <citation type="journal article" date="2023" name="Hortic Res">
        <title>Pangenome of water caltrop reveals structural variations and asymmetric subgenome divergence after allopolyploidization.</title>
        <authorList>
            <person name="Zhang X."/>
            <person name="Chen Y."/>
            <person name="Wang L."/>
            <person name="Yuan Y."/>
            <person name="Fang M."/>
            <person name="Shi L."/>
            <person name="Lu R."/>
            <person name="Comes H.P."/>
            <person name="Ma Y."/>
            <person name="Chen Y."/>
            <person name="Huang G."/>
            <person name="Zhou Y."/>
            <person name="Zheng Z."/>
            <person name="Qiu Y."/>
        </authorList>
    </citation>
    <scope>NUCLEOTIDE SEQUENCE [LARGE SCALE GENOMIC DNA]</scope>
    <source>
        <strain evidence="6">F231</strain>
    </source>
</reference>
<dbReference type="GO" id="GO:0005524">
    <property type="term" value="F:ATP binding"/>
    <property type="evidence" value="ECO:0007669"/>
    <property type="project" value="UniProtKB-KW"/>
</dbReference>
<dbReference type="PANTHER" id="PTHR47973">
    <property type="entry name" value="CYSTEINE-RICH RECEPTOR-LIKE PROTEIN KINASE 3"/>
    <property type="match status" value="1"/>
</dbReference>
<keyword evidence="5" id="KW-0812">Transmembrane</keyword>
<evidence type="ECO:0000256" key="2">
    <source>
        <dbReference type="ARBA" id="ARBA00022741"/>
    </source>
</evidence>